<sequence>QYEAMQALKAATLQQLANADAASNAADFFEHCVDRHGDALCVSAVDHKARYSFNELDAAANRFAWWGLSADVNLRPLDTVALLMENRPEFLAITMGLAKIGVTIALLNTNLTGALLRHAVEVSGARVVIASAVKSANWISVGTELSRPVDVWWYAGEGAAIPSVPVDEGSVRNWKLDAERLAALPAARVGREARHGVDARTPLYYIFTSGTTGPSKAAKFSHKRFIGAAVTWAGPSGLQKGDPYYITLPLYHGNAGVVAVAPCYLLGNPIVLREKFSASNFFKDIREHNVSTPSFSPLRVAIGNGLRADIWSLIQARFHITQVVEHYGSTEMPGDAILNYLNRPGSCGFLPAEVALAKSTTGEGGVLVRYDVEADAVVRDSATGFCIPCVAGEVGEMIMRLPDGLYDGYVGDAATRRKLYEGVFEEGDRWWSSGDLLQTDELGFFYFVDRAGDSF</sequence>
<gene>
    <name evidence="6" type="ORF">BDK51DRAFT_15049</name>
</gene>
<keyword evidence="3" id="KW-0547">Nucleotide-binding</keyword>
<organism evidence="6 7">
    <name type="scientific">Blyttiomyces helicus</name>
    <dbReference type="NCBI Taxonomy" id="388810"/>
    <lineage>
        <taxon>Eukaryota</taxon>
        <taxon>Fungi</taxon>
        <taxon>Fungi incertae sedis</taxon>
        <taxon>Chytridiomycota</taxon>
        <taxon>Chytridiomycota incertae sedis</taxon>
        <taxon>Chytridiomycetes</taxon>
        <taxon>Chytridiomycetes incertae sedis</taxon>
        <taxon>Blyttiomyces</taxon>
    </lineage>
</organism>
<dbReference type="EMBL" id="ML001701">
    <property type="protein sequence ID" value="RKO83076.1"/>
    <property type="molecule type" value="Genomic_DNA"/>
</dbReference>
<accession>A0A4P9VZ43</accession>
<keyword evidence="7" id="KW-1185">Reference proteome</keyword>
<keyword evidence="2" id="KW-0436">Ligase</keyword>
<feature type="non-terminal residue" evidence="6">
    <location>
        <position position="455"/>
    </location>
</feature>
<dbReference type="SUPFAM" id="SSF56801">
    <property type="entry name" value="Acetyl-CoA synthetase-like"/>
    <property type="match status" value="1"/>
</dbReference>
<evidence type="ECO:0000256" key="3">
    <source>
        <dbReference type="ARBA" id="ARBA00022741"/>
    </source>
</evidence>
<evidence type="ECO:0000313" key="6">
    <source>
        <dbReference type="EMBL" id="RKO83076.1"/>
    </source>
</evidence>
<dbReference type="Gene3D" id="3.40.50.12780">
    <property type="entry name" value="N-terminal domain of ligase-like"/>
    <property type="match status" value="1"/>
</dbReference>
<evidence type="ECO:0000256" key="1">
    <source>
        <dbReference type="ARBA" id="ARBA00006432"/>
    </source>
</evidence>
<dbReference type="PROSITE" id="PS00455">
    <property type="entry name" value="AMP_BINDING"/>
    <property type="match status" value="1"/>
</dbReference>
<dbReference type="OrthoDB" id="288590at2759"/>
<dbReference type="Pfam" id="PF00501">
    <property type="entry name" value="AMP-binding"/>
    <property type="match status" value="1"/>
</dbReference>
<name>A0A4P9VZ43_9FUNG</name>
<evidence type="ECO:0000256" key="2">
    <source>
        <dbReference type="ARBA" id="ARBA00022598"/>
    </source>
</evidence>
<feature type="non-terminal residue" evidence="6">
    <location>
        <position position="1"/>
    </location>
</feature>
<reference evidence="7" key="1">
    <citation type="journal article" date="2018" name="Nat. Microbiol.">
        <title>Leveraging single-cell genomics to expand the fungal tree of life.</title>
        <authorList>
            <person name="Ahrendt S.R."/>
            <person name="Quandt C.A."/>
            <person name="Ciobanu D."/>
            <person name="Clum A."/>
            <person name="Salamov A."/>
            <person name="Andreopoulos B."/>
            <person name="Cheng J.F."/>
            <person name="Woyke T."/>
            <person name="Pelin A."/>
            <person name="Henrissat B."/>
            <person name="Reynolds N.K."/>
            <person name="Benny G.L."/>
            <person name="Smith M.E."/>
            <person name="James T.Y."/>
            <person name="Grigoriev I.V."/>
        </authorList>
    </citation>
    <scope>NUCLEOTIDE SEQUENCE [LARGE SCALE GENOMIC DNA]</scope>
</reference>
<keyword evidence="4" id="KW-0067">ATP-binding</keyword>
<evidence type="ECO:0000313" key="7">
    <source>
        <dbReference type="Proteomes" id="UP000269721"/>
    </source>
</evidence>
<dbReference type="PANTHER" id="PTHR43107">
    <property type="entry name" value="LONG-CHAIN FATTY ACID TRANSPORT PROTEIN"/>
    <property type="match status" value="1"/>
</dbReference>
<dbReference type="InterPro" id="IPR000873">
    <property type="entry name" value="AMP-dep_synth/lig_dom"/>
</dbReference>
<evidence type="ECO:0000259" key="5">
    <source>
        <dbReference type="Pfam" id="PF00501"/>
    </source>
</evidence>
<dbReference type="InterPro" id="IPR042099">
    <property type="entry name" value="ANL_N_sf"/>
</dbReference>
<feature type="domain" description="AMP-dependent synthetase/ligase" evidence="5">
    <location>
        <begin position="29"/>
        <end position="292"/>
    </location>
</feature>
<comment type="similarity">
    <text evidence="1">Belongs to the ATP-dependent AMP-binding enzyme family.</text>
</comment>
<proteinExistence type="inferred from homology"/>
<dbReference type="GO" id="GO:0005324">
    <property type="term" value="F:long-chain fatty acid transmembrane transporter activity"/>
    <property type="evidence" value="ECO:0007669"/>
    <property type="project" value="TreeGrafter"/>
</dbReference>
<dbReference type="Proteomes" id="UP000269721">
    <property type="component" value="Unassembled WGS sequence"/>
</dbReference>
<evidence type="ECO:0000256" key="4">
    <source>
        <dbReference type="ARBA" id="ARBA00022840"/>
    </source>
</evidence>
<dbReference type="GO" id="GO:0005886">
    <property type="term" value="C:plasma membrane"/>
    <property type="evidence" value="ECO:0007669"/>
    <property type="project" value="TreeGrafter"/>
</dbReference>
<dbReference type="GO" id="GO:0004467">
    <property type="term" value="F:long-chain fatty acid-CoA ligase activity"/>
    <property type="evidence" value="ECO:0007669"/>
    <property type="project" value="TreeGrafter"/>
</dbReference>
<protein>
    <recommendedName>
        <fullName evidence="5">AMP-dependent synthetase/ligase domain-containing protein</fullName>
    </recommendedName>
</protein>
<dbReference type="GO" id="GO:0044539">
    <property type="term" value="P:long-chain fatty acid import into cell"/>
    <property type="evidence" value="ECO:0007669"/>
    <property type="project" value="TreeGrafter"/>
</dbReference>
<dbReference type="PANTHER" id="PTHR43107:SF15">
    <property type="entry name" value="FATTY ACID TRANSPORT PROTEIN 3, ISOFORM A"/>
    <property type="match status" value="1"/>
</dbReference>
<dbReference type="InterPro" id="IPR020845">
    <property type="entry name" value="AMP-binding_CS"/>
</dbReference>
<dbReference type="AlphaFoldDB" id="A0A4P9VZ43"/>
<dbReference type="GO" id="GO:0005524">
    <property type="term" value="F:ATP binding"/>
    <property type="evidence" value="ECO:0007669"/>
    <property type="project" value="UniProtKB-KW"/>
</dbReference>